<sequence>MKKIFLLGMVAGLLASCQSKTDGYTIEGTLTGDAASGKAYLERSVYLSDPVVVDSTVVQNGSFTFSGKVERPGLYYVIIDLNKPGEEPDYHNKMFRTMLYLENSDITYKGDVATLPGVYYAPERENKSPEITGSSVHDLFVTMNKEIQVYSDTLNTLMERYADEYLVPESEGKDVSAVGMEIAREEMKWKDKLLQYQLDFIKKHADSPVAMDQAMYYLSGMEFLPDAKEIDQMQALFEKHWAGTTELEHFTSAASAARPLAVGQKYKDIDVLDRNGKTVKLSSMIPENEYVMLEFWASWCGPCRGEIPHLRKIHDKYKDFAIVSISLDEKDSEWQKAMKEENMSWTQGRIEGGIYGAGAKEYNIQAIPMCLILDKEGRFYKTNMRGAYLDVFLDDLYKAN</sequence>
<keyword evidence="4" id="KW-0676">Redox-active center</keyword>
<dbReference type="Gene3D" id="3.40.30.10">
    <property type="entry name" value="Glutaredoxin"/>
    <property type="match status" value="1"/>
</dbReference>
<dbReference type="InterPro" id="IPR036249">
    <property type="entry name" value="Thioredoxin-like_sf"/>
</dbReference>
<evidence type="ECO:0000256" key="2">
    <source>
        <dbReference type="ARBA" id="ARBA00022748"/>
    </source>
</evidence>
<organism evidence="6 7">
    <name type="scientific">Phocaeicola coprocola</name>
    <dbReference type="NCBI Taxonomy" id="310298"/>
    <lineage>
        <taxon>Bacteria</taxon>
        <taxon>Pseudomonadati</taxon>
        <taxon>Bacteroidota</taxon>
        <taxon>Bacteroidia</taxon>
        <taxon>Bacteroidales</taxon>
        <taxon>Bacteroidaceae</taxon>
        <taxon>Phocaeicola</taxon>
    </lineage>
</organism>
<dbReference type="PANTHER" id="PTHR42852">
    <property type="entry name" value="THIOL:DISULFIDE INTERCHANGE PROTEIN DSBE"/>
    <property type="match status" value="1"/>
</dbReference>
<dbReference type="PROSITE" id="PS51352">
    <property type="entry name" value="THIOREDOXIN_2"/>
    <property type="match status" value="1"/>
</dbReference>
<dbReference type="EMBL" id="DYXD01000228">
    <property type="protein sequence ID" value="HJF08540.1"/>
    <property type="molecule type" value="Genomic_DNA"/>
</dbReference>
<evidence type="ECO:0000313" key="7">
    <source>
        <dbReference type="Proteomes" id="UP000718012"/>
    </source>
</evidence>
<comment type="caution">
    <text evidence="6">The sequence shown here is derived from an EMBL/GenBank/DDBJ whole genome shotgun (WGS) entry which is preliminary data.</text>
</comment>
<evidence type="ECO:0000256" key="1">
    <source>
        <dbReference type="ARBA" id="ARBA00004196"/>
    </source>
</evidence>
<evidence type="ECO:0000259" key="5">
    <source>
        <dbReference type="PROSITE" id="PS51352"/>
    </source>
</evidence>
<evidence type="ECO:0000313" key="6">
    <source>
        <dbReference type="EMBL" id="HJF08540.1"/>
    </source>
</evidence>
<dbReference type="Pfam" id="PF14289">
    <property type="entry name" value="DUF4369"/>
    <property type="match status" value="1"/>
</dbReference>
<reference evidence="6" key="1">
    <citation type="journal article" date="2021" name="PeerJ">
        <title>Extensive microbial diversity within the chicken gut microbiome revealed by metagenomics and culture.</title>
        <authorList>
            <person name="Gilroy R."/>
            <person name="Ravi A."/>
            <person name="Getino M."/>
            <person name="Pursley I."/>
            <person name="Horton D.L."/>
            <person name="Alikhan N.F."/>
            <person name="Baker D."/>
            <person name="Gharbi K."/>
            <person name="Hall N."/>
            <person name="Watson M."/>
            <person name="Adriaenssens E.M."/>
            <person name="Foster-Nyarko E."/>
            <person name="Jarju S."/>
            <person name="Secka A."/>
            <person name="Antonio M."/>
            <person name="Oren A."/>
            <person name="Chaudhuri R.R."/>
            <person name="La Ragione R."/>
            <person name="Hildebrand F."/>
            <person name="Pallen M.J."/>
        </authorList>
    </citation>
    <scope>NUCLEOTIDE SEQUENCE</scope>
    <source>
        <strain evidence="6">CHK165-8395</strain>
    </source>
</reference>
<reference evidence="6" key="2">
    <citation type="submission" date="2021-09" db="EMBL/GenBank/DDBJ databases">
        <authorList>
            <person name="Gilroy R."/>
        </authorList>
    </citation>
    <scope>NUCLEOTIDE SEQUENCE</scope>
    <source>
        <strain evidence="6">CHK165-8395</strain>
    </source>
</reference>
<dbReference type="InterPro" id="IPR017937">
    <property type="entry name" value="Thioredoxin_CS"/>
</dbReference>
<dbReference type="RefSeq" id="WP_302570946.1">
    <property type="nucleotide sequence ID" value="NZ_CAUBDS010000001.1"/>
</dbReference>
<dbReference type="PROSITE" id="PS00194">
    <property type="entry name" value="THIOREDOXIN_1"/>
    <property type="match status" value="1"/>
</dbReference>
<dbReference type="SUPFAM" id="SSF52833">
    <property type="entry name" value="Thioredoxin-like"/>
    <property type="match status" value="1"/>
</dbReference>
<name>A0A921FGT4_9BACT</name>
<accession>A0A921FGT4</accession>
<proteinExistence type="predicted"/>
<dbReference type="InterPro" id="IPR050553">
    <property type="entry name" value="Thioredoxin_ResA/DsbE_sf"/>
</dbReference>
<protein>
    <submittedName>
        <fullName evidence="6">AhpC/TSA family protein</fullName>
    </submittedName>
</protein>
<keyword evidence="3" id="KW-1015">Disulfide bond</keyword>
<comment type="subcellular location">
    <subcellularLocation>
        <location evidence="1">Cell envelope</location>
    </subcellularLocation>
</comment>
<dbReference type="InterPro" id="IPR025380">
    <property type="entry name" value="DUF4369"/>
</dbReference>
<dbReference type="AlphaFoldDB" id="A0A921FGT4"/>
<dbReference type="PROSITE" id="PS51257">
    <property type="entry name" value="PROKAR_LIPOPROTEIN"/>
    <property type="match status" value="1"/>
</dbReference>
<dbReference type="GO" id="GO:0030313">
    <property type="term" value="C:cell envelope"/>
    <property type="evidence" value="ECO:0007669"/>
    <property type="project" value="UniProtKB-SubCell"/>
</dbReference>
<dbReference type="PANTHER" id="PTHR42852:SF6">
    <property type="entry name" value="THIOL:DISULFIDE INTERCHANGE PROTEIN DSBE"/>
    <property type="match status" value="1"/>
</dbReference>
<gene>
    <name evidence="6" type="ORF">K8U81_10205</name>
</gene>
<dbReference type="CDD" id="cd02966">
    <property type="entry name" value="TlpA_like_family"/>
    <property type="match status" value="1"/>
</dbReference>
<dbReference type="GO" id="GO:0017004">
    <property type="term" value="P:cytochrome complex assembly"/>
    <property type="evidence" value="ECO:0007669"/>
    <property type="project" value="UniProtKB-KW"/>
</dbReference>
<dbReference type="Proteomes" id="UP000718012">
    <property type="component" value="Unassembled WGS sequence"/>
</dbReference>
<evidence type="ECO:0000256" key="4">
    <source>
        <dbReference type="ARBA" id="ARBA00023284"/>
    </source>
</evidence>
<evidence type="ECO:0000256" key="3">
    <source>
        <dbReference type="ARBA" id="ARBA00023157"/>
    </source>
</evidence>
<dbReference type="InterPro" id="IPR013766">
    <property type="entry name" value="Thioredoxin_domain"/>
</dbReference>
<dbReference type="Pfam" id="PF13905">
    <property type="entry name" value="Thioredoxin_8"/>
    <property type="match status" value="1"/>
</dbReference>
<feature type="domain" description="Thioredoxin" evidence="5">
    <location>
        <begin position="260"/>
        <end position="400"/>
    </location>
</feature>
<dbReference type="InterPro" id="IPR012336">
    <property type="entry name" value="Thioredoxin-like_fold"/>
</dbReference>
<keyword evidence="2" id="KW-0201">Cytochrome c-type biogenesis</keyword>